<gene>
    <name evidence="1" type="ORF">NCTC9177_05811</name>
</gene>
<protein>
    <submittedName>
        <fullName evidence="1">Nitrogenase (Molybdenum-iron)-specific transcriptional regulator NifA</fullName>
    </submittedName>
</protein>
<evidence type="ECO:0000313" key="2">
    <source>
        <dbReference type="Proteomes" id="UP000254545"/>
    </source>
</evidence>
<dbReference type="AlphaFoldDB" id="A0A7H4MNI6"/>
<sequence length="120" mass="13314">MIPESDPDTTVRRFDLSQQFTAMQRISVVLSRATEASKTLQEVLSVLHNDAFMQHGMICLYDSEQEILSIEALQQTGQQPLPGSTQIRYRPGEGLVGTVWPRGSRWCCPGSPTISVFSTA</sequence>
<dbReference type="EMBL" id="UGKR01000003">
    <property type="protein sequence ID" value="STS91886.1"/>
    <property type="molecule type" value="Genomic_DNA"/>
</dbReference>
<dbReference type="SUPFAM" id="SSF55781">
    <property type="entry name" value="GAF domain-like"/>
    <property type="match status" value="1"/>
</dbReference>
<proteinExistence type="predicted"/>
<comment type="caution">
    <text evidence="1">The sequence shown here is derived from an EMBL/GenBank/DDBJ whole genome shotgun (WGS) entry which is preliminary data.</text>
</comment>
<accession>A0A7H4MNI6</accession>
<reference evidence="1 2" key="1">
    <citation type="submission" date="2018-06" db="EMBL/GenBank/DDBJ databases">
        <authorList>
            <consortium name="Pathogen Informatics"/>
            <person name="Doyle S."/>
        </authorList>
    </citation>
    <scope>NUCLEOTIDE SEQUENCE [LARGE SCALE GENOMIC DNA]</scope>
    <source>
        <strain evidence="1 2">NCTC9177</strain>
    </source>
</reference>
<organism evidence="1 2">
    <name type="scientific">Klebsiella variicola</name>
    <dbReference type="NCBI Taxonomy" id="244366"/>
    <lineage>
        <taxon>Bacteria</taxon>
        <taxon>Pseudomonadati</taxon>
        <taxon>Pseudomonadota</taxon>
        <taxon>Gammaproteobacteria</taxon>
        <taxon>Enterobacterales</taxon>
        <taxon>Enterobacteriaceae</taxon>
        <taxon>Klebsiella/Raoultella group</taxon>
        <taxon>Klebsiella</taxon>
        <taxon>Klebsiella pneumoniae complex</taxon>
    </lineage>
</organism>
<dbReference type="Gene3D" id="3.30.450.40">
    <property type="match status" value="1"/>
</dbReference>
<evidence type="ECO:0000313" key="1">
    <source>
        <dbReference type="EMBL" id="STS91886.1"/>
    </source>
</evidence>
<dbReference type="Proteomes" id="UP000254545">
    <property type="component" value="Unassembled WGS sequence"/>
</dbReference>
<dbReference type="InterPro" id="IPR029016">
    <property type="entry name" value="GAF-like_dom_sf"/>
</dbReference>
<name>A0A7H4MNI6_KLEVA</name>